<dbReference type="PANTHER" id="PTHR34108">
    <property type="entry name" value="SEPTUM SITE-DETERMINING PROTEIN MINC"/>
    <property type="match status" value="1"/>
</dbReference>
<feature type="domain" description="Septum formation inhibitor MinC C-terminal" evidence="7">
    <location>
        <begin position="179"/>
        <end position="277"/>
    </location>
</feature>
<dbReference type="HOGENOM" id="CLU_067812_1_0_5"/>
<dbReference type="Gene3D" id="2.160.20.70">
    <property type="match status" value="1"/>
</dbReference>
<reference evidence="9 10" key="1">
    <citation type="submission" date="2007-05" db="EMBL/GenBank/DDBJ databases">
        <title>Complete sequence of chromosome of Acidiphilium cryptum JF-5.</title>
        <authorList>
            <consortium name="US DOE Joint Genome Institute"/>
            <person name="Copeland A."/>
            <person name="Lucas S."/>
            <person name="Lapidus A."/>
            <person name="Barry K."/>
            <person name="Detter J.C."/>
            <person name="Glavina del Rio T."/>
            <person name="Hammon N."/>
            <person name="Israni S."/>
            <person name="Dalin E."/>
            <person name="Tice H."/>
            <person name="Pitluck S."/>
            <person name="Sims D."/>
            <person name="Brettin T."/>
            <person name="Bruce D."/>
            <person name="Han C."/>
            <person name="Schmutz J."/>
            <person name="Larimer F."/>
            <person name="Land M."/>
            <person name="Hauser L."/>
            <person name="Kyrpides N."/>
            <person name="Kim E."/>
            <person name="Magnuson T."/>
            <person name="Richardson P."/>
        </authorList>
    </citation>
    <scope>NUCLEOTIDE SEQUENCE [LARGE SCALE GENOMIC DNA]</scope>
    <source>
        <strain evidence="9 10">JF-5</strain>
    </source>
</reference>
<dbReference type="KEGG" id="acr:Acry_1992"/>
<name>A5G011_ACICJ</name>
<dbReference type="GO" id="GO:0051302">
    <property type="term" value="P:regulation of cell division"/>
    <property type="evidence" value="ECO:0007669"/>
    <property type="project" value="InterPro"/>
</dbReference>
<keyword evidence="2 6" id="KW-0132">Cell division</keyword>
<evidence type="ECO:0000256" key="1">
    <source>
        <dbReference type="ARBA" id="ARBA00006291"/>
    </source>
</evidence>
<keyword evidence="10" id="KW-1185">Reference proteome</keyword>
<evidence type="ECO:0000259" key="7">
    <source>
        <dbReference type="Pfam" id="PF03775"/>
    </source>
</evidence>
<comment type="function">
    <text evidence="5 6">Cell division inhibitor that blocks the formation of polar Z ring septums. Rapidly oscillates between the poles of the cell to destabilize FtsZ filaments that have formed before they mature into polar Z rings. Prevents FtsZ polymerization.</text>
</comment>
<evidence type="ECO:0000256" key="6">
    <source>
        <dbReference type="HAMAP-Rule" id="MF_00267"/>
    </source>
</evidence>
<dbReference type="InterPro" id="IPR036145">
    <property type="entry name" value="MinC_C_sf"/>
</dbReference>
<dbReference type="eggNOG" id="COG0850">
    <property type="taxonomic scope" value="Bacteria"/>
</dbReference>
<dbReference type="PANTHER" id="PTHR34108:SF1">
    <property type="entry name" value="SEPTUM SITE-DETERMINING PROTEIN MINC"/>
    <property type="match status" value="1"/>
</dbReference>
<dbReference type="Pfam" id="PF05209">
    <property type="entry name" value="MinC_N"/>
    <property type="match status" value="1"/>
</dbReference>
<evidence type="ECO:0000313" key="9">
    <source>
        <dbReference type="EMBL" id="ABQ31193.1"/>
    </source>
</evidence>
<evidence type="ECO:0000313" key="10">
    <source>
        <dbReference type="Proteomes" id="UP000000245"/>
    </source>
</evidence>
<dbReference type="NCBIfam" id="TIGR01222">
    <property type="entry name" value="minC"/>
    <property type="match status" value="1"/>
</dbReference>
<dbReference type="Pfam" id="PF03775">
    <property type="entry name" value="MinC_C"/>
    <property type="match status" value="1"/>
</dbReference>
<dbReference type="Proteomes" id="UP000000245">
    <property type="component" value="Chromosome"/>
</dbReference>
<evidence type="ECO:0000259" key="8">
    <source>
        <dbReference type="Pfam" id="PF05209"/>
    </source>
</evidence>
<dbReference type="RefSeq" id="WP_012039737.1">
    <property type="nucleotide sequence ID" value="NC_009484.1"/>
</dbReference>
<dbReference type="InterPro" id="IPR005526">
    <property type="entry name" value="Septum_form_inhib_MinC_C"/>
</dbReference>
<feature type="domain" description="Septum formation inhibitor MinC N-terminal" evidence="8">
    <location>
        <begin position="48"/>
        <end position="116"/>
    </location>
</feature>
<gene>
    <name evidence="6" type="primary">minC</name>
    <name evidence="9" type="ordered locus">Acry_1992</name>
</gene>
<comment type="similarity">
    <text evidence="1 6">Belongs to the MinC family.</text>
</comment>
<dbReference type="HAMAP" id="MF_00267">
    <property type="entry name" value="MinC"/>
    <property type="match status" value="1"/>
</dbReference>
<sequence>MRANRKNPVLSLIVSLASGLFQNPLLTRQAAARYVGHVSETAIPLPAIRIRGRTFMAMVVMPESPFGAWLDALDRQIQRSVGFFEGRPVVVNLALLAMTGDDLPAVLKALEARDLRIIGVEGVEMERLAGTPWFGVNLAPPGREGRSDRAIEIPEPEAAMAVEAPAAPLVPSARPSLLIDRPVRSGQSIVFEDGDITVIGPVASGAELIAGGSIHVYGTLRGRAVAGLANGHEARIFCSRLAAELLAIDGLYRTADHWGTGLQGRAVQVWLDDKELRLAALG</sequence>
<dbReference type="SUPFAM" id="SSF63848">
    <property type="entry name" value="Cell-division inhibitor MinC, C-terminal domain"/>
    <property type="match status" value="1"/>
</dbReference>
<dbReference type="GO" id="GO:0000917">
    <property type="term" value="P:division septum assembly"/>
    <property type="evidence" value="ECO:0007669"/>
    <property type="project" value="UniProtKB-KW"/>
</dbReference>
<evidence type="ECO:0000256" key="5">
    <source>
        <dbReference type="ARBA" id="ARBA00025606"/>
    </source>
</evidence>
<dbReference type="InterPro" id="IPR007874">
    <property type="entry name" value="MinC_N"/>
</dbReference>
<dbReference type="InterPro" id="IPR016098">
    <property type="entry name" value="CAP/MinC_C"/>
</dbReference>
<evidence type="ECO:0000256" key="3">
    <source>
        <dbReference type="ARBA" id="ARBA00023210"/>
    </source>
</evidence>
<comment type="subunit">
    <text evidence="6">Interacts with MinD and FtsZ.</text>
</comment>
<evidence type="ECO:0000256" key="4">
    <source>
        <dbReference type="ARBA" id="ARBA00023306"/>
    </source>
</evidence>
<accession>A5G011</accession>
<dbReference type="Gene3D" id="3.30.70.260">
    <property type="match status" value="1"/>
</dbReference>
<keyword evidence="3 6" id="KW-0717">Septation</keyword>
<dbReference type="EMBL" id="CP000697">
    <property type="protein sequence ID" value="ABQ31193.1"/>
    <property type="molecule type" value="Genomic_DNA"/>
</dbReference>
<protein>
    <recommendedName>
        <fullName evidence="6">Probable septum site-determining protein MinC</fullName>
    </recommendedName>
</protein>
<dbReference type="AlphaFoldDB" id="A5G011"/>
<dbReference type="GO" id="GO:1901891">
    <property type="term" value="P:regulation of cell septum assembly"/>
    <property type="evidence" value="ECO:0007669"/>
    <property type="project" value="InterPro"/>
</dbReference>
<organism evidence="9 10">
    <name type="scientific">Acidiphilium cryptum (strain JF-5)</name>
    <dbReference type="NCBI Taxonomy" id="349163"/>
    <lineage>
        <taxon>Bacteria</taxon>
        <taxon>Pseudomonadati</taxon>
        <taxon>Pseudomonadota</taxon>
        <taxon>Alphaproteobacteria</taxon>
        <taxon>Acetobacterales</taxon>
        <taxon>Acidocellaceae</taxon>
        <taxon>Acidiphilium</taxon>
    </lineage>
</organism>
<dbReference type="InterPro" id="IPR013033">
    <property type="entry name" value="MinC"/>
</dbReference>
<evidence type="ECO:0000256" key="2">
    <source>
        <dbReference type="ARBA" id="ARBA00022618"/>
    </source>
</evidence>
<keyword evidence="4 6" id="KW-0131">Cell cycle</keyword>
<dbReference type="GO" id="GO:0000902">
    <property type="term" value="P:cell morphogenesis"/>
    <property type="evidence" value="ECO:0007669"/>
    <property type="project" value="InterPro"/>
</dbReference>
<proteinExistence type="inferred from homology"/>
<dbReference type="STRING" id="349163.Acry_1992"/>